<keyword evidence="3" id="KW-1185">Reference proteome</keyword>
<feature type="region of interest" description="Disordered" evidence="1">
    <location>
        <begin position="297"/>
        <end position="320"/>
    </location>
</feature>
<protein>
    <submittedName>
        <fullName evidence="2">Uncharacterized protein</fullName>
    </submittedName>
</protein>
<dbReference type="OrthoDB" id="1734063at2759"/>
<organism evidence="2 3">
    <name type="scientific">Nesidiocoris tenuis</name>
    <dbReference type="NCBI Taxonomy" id="355587"/>
    <lineage>
        <taxon>Eukaryota</taxon>
        <taxon>Metazoa</taxon>
        <taxon>Ecdysozoa</taxon>
        <taxon>Arthropoda</taxon>
        <taxon>Hexapoda</taxon>
        <taxon>Insecta</taxon>
        <taxon>Pterygota</taxon>
        <taxon>Neoptera</taxon>
        <taxon>Paraneoptera</taxon>
        <taxon>Hemiptera</taxon>
        <taxon>Heteroptera</taxon>
        <taxon>Panheteroptera</taxon>
        <taxon>Cimicomorpha</taxon>
        <taxon>Miridae</taxon>
        <taxon>Dicyphina</taxon>
        <taxon>Nesidiocoris</taxon>
    </lineage>
</organism>
<feature type="compositionally biased region" description="Basic and acidic residues" evidence="1">
    <location>
        <begin position="311"/>
        <end position="320"/>
    </location>
</feature>
<evidence type="ECO:0000313" key="2">
    <source>
        <dbReference type="EMBL" id="CAB0019250.1"/>
    </source>
</evidence>
<accession>A0A6H5HRN9</accession>
<dbReference type="Proteomes" id="UP000479000">
    <property type="component" value="Unassembled WGS sequence"/>
</dbReference>
<evidence type="ECO:0000313" key="3">
    <source>
        <dbReference type="Proteomes" id="UP000479000"/>
    </source>
</evidence>
<dbReference type="AlphaFoldDB" id="A0A6H5HRN9"/>
<evidence type="ECO:0000256" key="1">
    <source>
        <dbReference type="SAM" id="MobiDB-lite"/>
    </source>
</evidence>
<proteinExistence type="predicted"/>
<feature type="region of interest" description="Disordered" evidence="1">
    <location>
        <begin position="489"/>
        <end position="516"/>
    </location>
</feature>
<gene>
    <name evidence="2" type="ORF">NTEN_LOCUS22962</name>
</gene>
<name>A0A6H5HRN9_9HEMI</name>
<reference evidence="2 3" key="1">
    <citation type="submission" date="2020-02" db="EMBL/GenBank/DDBJ databases">
        <authorList>
            <person name="Ferguson B K."/>
        </authorList>
    </citation>
    <scope>NUCLEOTIDE SEQUENCE [LARGE SCALE GENOMIC DNA]</scope>
</reference>
<dbReference type="EMBL" id="CADCXU010033924">
    <property type="protein sequence ID" value="CAB0019250.1"/>
    <property type="molecule type" value="Genomic_DNA"/>
</dbReference>
<sequence length="516" mass="58523">MFRSKAATHDLLGTWNLRKVTRPTKKQNHRSYWQYIRSLYHGRGQSCYTMKTAKQRVATIKQILFRVPLKIRNVAYGLDRFIVEFYMHKTRASCFGGITKILRPRTLKLVHFCGRKKMKFNRPLQFKHITRHPPHIIHHPSPITDYQSSITLHPLETLMSLQGGLPARGMSTSSERIAKTPSLAMDPLSSALDMADPLSALANETSSNFTRANSSSSRISSTNSDTWCMRDCGANRIRYHPVDRQQHVQHRYSVHHGESDQLECPCMLRTESSLNSRLTCSSNSAGSVLASVGHFEQRRLESANGPTDTGSDQRRSEELQHYRSGHHQFVDIPLQDFAQTLGQAALAFGLFTRLIHHADLESQGLATLAAQLWKLSIKHGSLDSKLLMTDSLRGTSDCKRRLALFGFWVWIMHPWTFGMSIASISLVNCANFVDWIHTQLSQTKQARRSWPSPKREGCPSLWQQLRPRLGCQNYHPVYANEKHNYAAIPSATQPPYNPNAPSTSKGYVNPVPVQEV</sequence>
<feature type="compositionally biased region" description="Polar residues" evidence="1">
    <location>
        <begin position="490"/>
        <end position="506"/>
    </location>
</feature>